<dbReference type="EMBL" id="GL870943">
    <property type="protein sequence ID" value="EGC40351.1"/>
    <property type="molecule type" value="Genomic_DNA"/>
</dbReference>
<dbReference type="RefSeq" id="XP_003283102.1">
    <property type="nucleotide sequence ID" value="XM_003283054.1"/>
</dbReference>
<dbReference type="InterPro" id="IPR039564">
    <property type="entry name" value="Peptidase_C39-like"/>
</dbReference>
<dbReference type="Proteomes" id="UP000001064">
    <property type="component" value="Unassembled WGS sequence"/>
</dbReference>
<dbReference type="KEGG" id="dpp:DICPUDRAFT_25333"/>
<dbReference type="OrthoDB" id="15857at2759"/>
<evidence type="ECO:0000313" key="4">
    <source>
        <dbReference type="Proteomes" id="UP000001064"/>
    </source>
</evidence>
<dbReference type="eggNOG" id="ENOG502SUZP">
    <property type="taxonomic scope" value="Eukaryota"/>
</dbReference>
<evidence type="ECO:0000256" key="1">
    <source>
        <dbReference type="SAM" id="SignalP"/>
    </source>
</evidence>
<dbReference type="GeneID" id="10503587"/>
<evidence type="ECO:0000259" key="2">
    <source>
        <dbReference type="Pfam" id="PF13529"/>
    </source>
</evidence>
<gene>
    <name evidence="3" type="ORF">DICPUDRAFT_25333</name>
</gene>
<accession>F0Z6Q7</accession>
<dbReference type="Gene3D" id="3.90.70.10">
    <property type="entry name" value="Cysteine proteinases"/>
    <property type="match status" value="1"/>
</dbReference>
<proteinExistence type="predicted"/>
<feature type="signal peptide" evidence="1">
    <location>
        <begin position="1"/>
        <end position="21"/>
    </location>
</feature>
<dbReference type="Pfam" id="PF13529">
    <property type="entry name" value="Peptidase_C39_2"/>
    <property type="match status" value="1"/>
</dbReference>
<keyword evidence="4" id="KW-1185">Reference proteome</keyword>
<organism evidence="3 4">
    <name type="scientific">Dictyostelium purpureum</name>
    <name type="common">Slime mold</name>
    <dbReference type="NCBI Taxonomy" id="5786"/>
    <lineage>
        <taxon>Eukaryota</taxon>
        <taxon>Amoebozoa</taxon>
        <taxon>Evosea</taxon>
        <taxon>Eumycetozoa</taxon>
        <taxon>Dictyostelia</taxon>
        <taxon>Dictyosteliales</taxon>
        <taxon>Dictyosteliaceae</taxon>
        <taxon>Dictyostelium</taxon>
    </lineage>
</organism>
<keyword evidence="1" id="KW-0732">Signal</keyword>
<dbReference type="VEuPathDB" id="AmoebaDB:DICPUDRAFT_25333"/>
<sequence>MNKLILSLIIAIVGVVAYVKAIPSAYSIPNVPYHRQETQYNCGDASLQMVLEYNGRKVDQKQLDDVARTSNKVGTCSYDIVRTPRFSILSSTQGTDEPKHEAQHGFKNYPLGLLSVGYSSATLWLDELKALVAQDFPVIVLMAYLPTDRGGHFRVITGYDDNNQIIMSHDPWDRDGQPRFFNMSYTEFVDLWNYVEPESPRGTPYMGAIMYPLNVESSAELLSGNQTKVTASFSYDNYFPIDNINATLPTGLQALTSIKLPKGVELSQSTELLNSQQSSYTTSSFTQNSKYSFSWIIECDSTNCDGYTYEITTEIIITDSLPYTYFRNGFNFPAYSYIDAVGTTISVTI</sequence>
<dbReference type="OMA" id="QETQYNC"/>
<feature type="domain" description="Peptidase C39-like" evidence="2">
    <location>
        <begin position="30"/>
        <end position="172"/>
    </location>
</feature>
<protein>
    <recommendedName>
        <fullName evidence="2">Peptidase C39-like domain-containing protein</fullName>
    </recommendedName>
</protein>
<reference evidence="4" key="1">
    <citation type="journal article" date="2011" name="Genome Biol.">
        <title>Comparative genomics of the social amoebae Dictyostelium discoideum and Dictyostelium purpureum.</title>
        <authorList>
            <consortium name="US DOE Joint Genome Institute (JGI-PGF)"/>
            <person name="Sucgang R."/>
            <person name="Kuo A."/>
            <person name="Tian X."/>
            <person name="Salerno W."/>
            <person name="Parikh A."/>
            <person name="Feasley C.L."/>
            <person name="Dalin E."/>
            <person name="Tu H."/>
            <person name="Huang E."/>
            <person name="Barry K."/>
            <person name="Lindquist E."/>
            <person name="Shapiro H."/>
            <person name="Bruce D."/>
            <person name="Schmutz J."/>
            <person name="Salamov A."/>
            <person name="Fey P."/>
            <person name="Gaudet P."/>
            <person name="Anjard C."/>
            <person name="Babu M.M."/>
            <person name="Basu S."/>
            <person name="Bushmanova Y."/>
            <person name="van der Wel H."/>
            <person name="Katoh-Kurasawa M."/>
            <person name="Dinh C."/>
            <person name="Coutinho P.M."/>
            <person name="Saito T."/>
            <person name="Elias M."/>
            <person name="Schaap P."/>
            <person name="Kay R.R."/>
            <person name="Henrissat B."/>
            <person name="Eichinger L."/>
            <person name="Rivero F."/>
            <person name="Putnam N.H."/>
            <person name="West C.M."/>
            <person name="Loomis W.F."/>
            <person name="Chisholm R.L."/>
            <person name="Shaulsky G."/>
            <person name="Strassmann J.E."/>
            <person name="Queller D.C."/>
            <person name="Kuspa A."/>
            <person name="Grigoriev I.V."/>
        </authorList>
    </citation>
    <scope>NUCLEOTIDE SEQUENCE [LARGE SCALE GENOMIC DNA]</scope>
    <source>
        <strain evidence="4">QSDP1</strain>
    </source>
</reference>
<feature type="chain" id="PRO_5003264956" description="Peptidase C39-like domain-containing protein" evidence="1">
    <location>
        <begin position="22"/>
        <end position="349"/>
    </location>
</feature>
<name>F0Z6Q7_DICPU</name>
<dbReference type="AlphaFoldDB" id="F0Z6Q7"/>
<evidence type="ECO:0000313" key="3">
    <source>
        <dbReference type="EMBL" id="EGC40351.1"/>
    </source>
</evidence>
<dbReference type="InParanoid" id="F0Z6Q7"/>